<keyword evidence="2" id="KW-0732">Signal</keyword>
<organism evidence="3 4">
    <name type="scientific">Luteolibacter rhizosphaerae</name>
    <dbReference type="NCBI Taxonomy" id="2989719"/>
    <lineage>
        <taxon>Bacteria</taxon>
        <taxon>Pseudomonadati</taxon>
        <taxon>Verrucomicrobiota</taxon>
        <taxon>Verrucomicrobiia</taxon>
        <taxon>Verrucomicrobiales</taxon>
        <taxon>Verrucomicrobiaceae</taxon>
        <taxon>Luteolibacter</taxon>
    </lineage>
</organism>
<sequence length="191" mass="20960">MKKPAFLLLYALCVLLQPLPLQAQQNNEDDGDGTEQVDEDNAGEDSSAEESQGPKRFWSASLQGGDYSVALDKVSSVSIHEYVLNANLIVTEMVIDTDGRALARFYHVRSVAEDTASGAGGRLVERGKDLIDGAGRRAKVDFHNLPQKDYPTTSHAGMIEFRLMRLNDLKALHKSIQGAWESNTGKKVTIK</sequence>
<reference evidence="3" key="1">
    <citation type="submission" date="2022-10" db="EMBL/GenBank/DDBJ databases">
        <title>Luteolibacter sp. GHJ8, whole genome shotgun sequencing project.</title>
        <authorList>
            <person name="Zhao G."/>
            <person name="Shen L."/>
        </authorList>
    </citation>
    <scope>NUCLEOTIDE SEQUENCE</scope>
    <source>
        <strain evidence="3">GHJ8</strain>
    </source>
</reference>
<proteinExistence type="predicted"/>
<gene>
    <name evidence="3" type="ORF">OJ996_12505</name>
</gene>
<dbReference type="RefSeq" id="WP_264513929.1">
    <property type="nucleotide sequence ID" value="NZ_JAPDDR010000006.1"/>
</dbReference>
<protein>
    <submittedName>
        <fullName evidence="3">Uncharacterized protein</fullName>
    </submittedName>
</protein>
<dbReference type="Proteomes" id="UP001165653">
    <property type="component" value="Unassembled WGS sequence"/>
</dbReference>
<feature type="signal peptide" evidence="2">
    <location>
        <begin position="1"/>
        <end position="23"/>
    </location>
</feature>
<evidence type="ECO:0000256" key="1">
    <source>
        <dbReference type="SAM" id="MobiDB-lite"/>
    </source>
</evidence>
<comment type="caution">
    <text evidence="3">The sequence shown here is derived from an EMBL/GenBank/DDBJ whole genome shotgun (WGS) entry which is preliminary data.</text>
</comment>
<keyword evidence="4" id="KW-1185">Reference proteome</keyword>
<feature type="region of interest" description="Disordered" evidence="1">
    <location>
        <begin position="24"/>
        <end position="55"/>
    </location>
</feature>
<name>A0ABT3G4F7_9BACT</name>
<evidence type="ECO:0000313" key="4">
    <source>
        <dbReference type="Proteomes" id="UP001165653"/>
    </source>
</evidence>
<dbReference type="EMBL" id="JAPDDR010000006">
    <property type="protein sequence ID" value="MCW1914401.1"/>
    <property type="molecule type" value="Genomic_DNA"/>
</dbReference>
<feature type="chain" id="PRO_5045799710" evidence="2">
    <location>
        <begin position="24"/>
        <end position="191"/>
    </location>
</feature>
<feature type="compositionally biased region" description="Acidic residues" evidence="1">
    <location>
        <begin position="27"/>
        <end position="48"/>
    </location>
</feature>
<accession>A0ABT3G4F7</accession>
<evidence type="ECO:0000313" key="3">
    <source>
        <dbReference type="EMBL" id="MCW1914401.1"/>
    </source>
</evidence>
<evidence type="ECO:0000256" key="2">
    <source>
        <dbReference type="SAM" id="SignalP"/>
    </source>
</evidence>